<gene>
    <name evidence="2" type="ORF">A0J61_03777</name>
</gene>
<dbReference type="OrthoDB" id="2226451at2759"/>
<comment type="caution">
    <text evidence="2">The sequence shown here is derived from an EMBL/GenBank/DDBJ whole genome shotgun (WGS) entry which is preliminary data.</text>
</comment>
<name>A0A1C7NI33_9FUNG</name>
<keyword evidence="3" id="KW-1185">Reference proteome</keyword>
<dbReference type="Proteomes" id="UP000093000">
    <property type="component" value="Unassembled WGS sequence"/>
</dbReference>
<dbReference type="EMBL" id="LUGH01000170">
    <property type="protein sequence ID" value="OBZ88176.1"/>
    <property type="molecule type" value="Genomic_DNA"/>
</dbReference>
<protein>
    <submittedName>
        <fullName evidence="2">Uncharacterized protein</fullName>
    </submittedName>
</protein>
<proteinExistence type="predicted"/>
<dbReference type="InParanoid" id="A0A1C7NI33"/>
<keyword evidence="1" id="KW-0175">Coiled coil</keyword>
<dbReference type="AlphaFoldDB" id="A0A1C7NI33"/>
<feature type="coiled-coil region" evidence="1">
    <location>
        <begin position="108"/>
        <end position="232"/>
    </location>
</feature>
<sequence length="390" mass="45562">MSSFTTELENLVYWSKRASSVKFTKSENKAVEHDLREVKKRRLLRDARPDEYSLKALCASDQTIARRFEQELNSDNAVTTDAADIERRLYLLKEMSEMSGDTALCRLVDQHMESYVTTQSRLQELTEQWHQNQQTMLANESPIKSPAEQKESIDHEIEHFRQRNQQLEEELVRRRRRLADLRKSKVEHQTIHQKLKALQQEHMRHTERDFKLAQLRRDIKEKKKILETLEANGVSALERLQQQALASLKASEGDTLDASDLLQTLVHLQRKPTTPSTFHLSHVYRPWLMCVVEGKQAPQELNPLYHRLFPQSNPTTIQYTQEQQVKARILLKLMDDGDIPLTDLTRFIESFAMEHGYDPKEASQSIHKLVGHQLVMIEHTETDSIVRLLL</sequence>
<evidence type="ECO:0000256" key="1">
    <source>
        <dbReference type="SAM" id="Coils"/>
    </source>
</evidence>
<evidence type="ECO:0000313" key="3">
    <source>
        <dbReference type="Proteomes" id="UP000093000"/>
    </source>
</evidence>
<organism evidence="2 3">
    <name type="scientific">Choanephora cucurbitarum</name>
    <dbReference type="NCBI Taxonomy" id="101091"/>
    <lineage>
        <taxon>Eukaryota</taxon>
        <taxon>Fungi</taxon>
        <taxon>Fungi incertae sedis</taxon>
        <taxon>Mucoromycota</taxon>
        <taxon>Mucoromycotina</taxon>
        <taxon>Mucoromycetes</taxon>
        <taxon>Mucorales</taxon>
        <taxon>Mucorineae</taxon>
        <taxon>Choanephoraceae</taxon>
        <taxon>Choanephoroideae</taxon>
        <taxon>Choanephora</taxon>
    </lineage>
</organism>
<accession>A0A1C7NI33</accession>
<evidence type="ECO:0000313" key="2">
    <source>
        <dbReference type="EMBL" id="OBZ88176.1"/>
    </source>
</evidence>
<reference evidence="2 3" key="1">
    <citation type="submission" date="2016-03" db="EMBL/GenBank/DDBJ databases">
        <title>Choanephora cucurbitarum.</title>
        <authorList>
            <person name="Min B."/>
            <person name="Park H."/>
            <person name="Park J.-H."/>
            <person name="Shin H.-D."/>
            <person name="Choi I.-G."/>
        </authorList>
    </citation>
    <scope>NUCLEOTIDE SEQUENCE [LARGE SCALE GENOMIC DNA]</scope>
    <source>
        <strain evidence="2 3">KUS-F28377</strain>
    </source>
</reference>